<protein>
    <submittedName>
        <fullName evidence="1">Uncharacterized protein</fullName>
    </submittedName>
</protein>
<sequence length="60" mass="7150">MYQTFPLMPGLRQHHSKWKVPIKYGAEQNAYIETKTNGDFERNEDSFVCDELENYNPRLV</sequence>
<reference evidence="2" key="1">
    <citation type="submission" date="2014-09" db="EMBL/GenBank/DDBJ databases">
        <authorList>
            <person name="Sharma Rahul"/>
            <person name="Thines Marco"/>
        </authorList>
    </citation>
    <scope>NUCLEOTIDE SEQUENCE [LARGE SCALE GENOMIC DNA]</scope>
</reference>
<dbReference type="RefSeq" id="XP_024581226.1">
    <property type="nucleotide sequence ID" value="XM_024731005.1"/>
</dbReference>
<keyword evidence="2" id="KW-1185">Reference proteome</keyword>
<proteinExistence type="predicted"/>
<evidence type="ECO:0000313" key="2">
    <source>
        <dbReference type="Proteomes" id="UP000054928"/>
    </source>
</evidence>
<organism evidence="1 2">
    <name type="scientific">Plasmopara halstedii</name>
    <name type="common">Downy mildew of sunflower</name>
    <dbReference type="NCBI Taxonomy" id="4781"/>
    <lineage>
        <taxon>Eukaryota</taxon>
        <taxon>Sar</taxon>
        <taxon>Stramenopiles</taxon>
        <taxon>Oomycota</taxon>
        <taxon>Peronosporomycetes</taxon>
        <taxon>Peronosporales</taxon>
        <taxon>Peronosporaceae</taxon>
        <taxon>Plasmopara</taxon>
    </lineage>
</organism>
<name>A0A0P1ASA9_PLAHL</name>
<dbReference type="Proteomes" id="UP000054928">
    <property type="component" value="Unassembled WGS sequence"/>
</dbReference>
<dbReference type="GeneID" id="36396244"/>
<dbReference type="EMBL" id="CCYD01001336">
    <property type="protein sequence ID" value="CEG44857.1"/>
    <property type="molecule type" value="Genomic_DNA"/>
</dbReference>
<accession>A0A0P1ASA9</accession>
<dbReference type="AlphaFoldDB" id="A0A0P1ASA9"/>
<evidence type="ECO:0000313" key="1">
    <source>
        <dbReference type="EMBL" id="CEG44857.1"/>
    </source>
</evidence>